<evidence type="ECO:0000256" key="9">
    <source>
        <dbReference type="ARBA" id="ARBA00023180"/>
    </source>
</evidence>
<evidence type="ECO:0000256" key="7">
    <source>
        <dbReference type="ARBA" id="ARBA00023136"/>
    </source>
</evidence>
<evidence type="ECO:0000256" key="4">
    <source>
        <dbReference type="ARBA" id="ARBA00022729"/>
    </source>
</evidence>
<accession>V8N4D9</accession>
<evidence type="ECO:0000313" key="13">
    <source>
        <dbReference type="Proteomes" id="UP000018936"/>
    </source>
</evidence>
<proteinExistence type="inferred from homology"/>
<reference evidence="12 13" key="1">
    <citation type="journal article" date="2013" name="Proc. Natl. Acad. Sci. U.S.A.">
        <title>The king cobra genome reveals dynamic gene evolution and adaptation in the snake venom system.</title>
        <authorList>
            <person name="Vonk F.J."/>
            <person name="Casewell N.R."/>
            <person name="Henkel C.V."/>
            <person name="Heimberg A.M."/>
            <person name="Jansen H.J."/>
            <person name="McCleary R.J."/>
            <person name="Kerkkamp H.M."/>
            <person name="Vos R.A."/>
            <person name="Guerreiro I."/>
            <person name="Calvete J.J."/>
            <person name="Wuster W."/>
            <person name="Woods A.E."/>
            <person name="Logan J.M."/>
            <person name="Harrison R.A."/>
            <person name="Castoe T.A."/>
            <person name="de Koning A.P."/>
            <person name="Pollock D.D."/>
            <person name="Yandell M."/>
            <person name="Calderon D."/>
            <person name="Renjifo C."/>
            <person name="Currier R.B."/>
            <person name="Salgado D."/>
            <person name="Pla D."/>
            <person name="Sanz L."/>
            <person name="Hyder A.S."/>
            <person name="Ribeiro J.M."/>
            <person name="Arntzen J.W."/>
            <person name="van den Thillart G.E."/>
            <person name="Boetzer M."/>
            <person name="Pirovano W."/>
            <person name="Dirks R.P."/>
            <person name="Spaink H.P."/>
            <person name="Duboule D."/>
            <person name="McGlinn E."/>
            <person name="Kini R.M."/>
            <person name="Richardson M.K."/>
        </authorList>
    </citation>
    <scope>NUCLEOTIDE SEQUENCE</scope>
    <source>
        <tissue evidence="12">Blood</tissue>
    </source>
</reference>
<feature type="domain" description="MHC class I-like antigen recognition-like" evidence="11">
    <location>
        <begin position="1"/>
        <end position="82"/>
    </location>
</feature>
<evidence type="ECO:0000313" key="12">
    <source>
        <dbReference type="EMBL" id="ETE56427.1"/>
    </source>
</evidence>
<sequence>MFGCELWRNGSKGGFMQYGYKGRTFITFDKETLTWVAPDPQAQITQRIWDAIPGYNQRKKAYLEEICIEWLWRYLSYGNEMLLRT</sequence>
<name>V8N4D9_OPHHA</name>
<dbReference type="EMBL" id="AZIM01022649">
    <property type="protein sequence ID" value="ETE56427.1"/>
    <property type="molecule type" value="Genomic_DNA"/>
</dbReference>
<keyword evidence="5" id="KW-0391">Immunity</keyword>
<dbReference type="GO" id="GO:0002474">
    <property type="term" value="P:antigen processing and presentation of peptide antigen via MHC class I"/>
    <property type="evidence" value="ECO:0007669"/>
    <property type="project" value="UniProtKB-KW"/>
</dbReference>
<feature type="non-terminal residue" evidence="12">
    <location>
        <position position="85"/>
    </location>
</feature>
<organism evidence="12 13">
    <name type="scientific">Ophiophagus hannah</name>
    <name type="common">King cobra</name>
    <name type="synonym">Naja hannah</name>
    <dbReference type="NCBI Taxonomy" id="8665"/>
    <lineage>
        <taxon>Eukaryota</taxon>
        <taxon>Metazoa</taxon>
        <taxon>Chordata</taxon>
        <taxon>Craniata</taxon>
        <taxon>Vertebrata</taxon>
        <taxon>Euteleostomi</taxon>
        <taxon>Lepidosauria</taxon>
        <taxon>Squamata</taxon>
        <taxon>Bifurcata</taxon>
        <taxon>Unidentata</taxon>
        <taxon>Episquamata</taxon>
        <taxon>Toxicofera</taxon>
        <taxon>Serpentes</taxon>
        <taxon>Colubroidea</taxon>
        <taxon>Elapidae</taxon>
        <taxon>Elapinae</taxon>
        <taxon>Ophiophagus</taxon>
    </lineage>
</organism>
<dbReference type="Gene3D" id="3.30.500.10">
    <property type="entry name" value="MHC class I-like antigen recognition-like"/>
    <property type="match status" value="1"/>
</dbReference>
<evidence type="ECO:0000256" key="8">
    <source>
        <dbReference type="ARBA" id="ARBA00023157"/>
    </source>
</evidence>
<gene>
    <name evidence="12" type="primary">Mr1</name>
    <name evidence="12" type="ORF">L345_17862</name>
</gene>
<keyword evidence="3" id="KW-0812">Transmembrane</keyword>
<keyword evidence="7" id="KW-0472">Membrane</keyword>
<dbReference type="GO" id="GO:0006955">
    <property type="term" value="P:immune response"/>
    <property type="evidence" value="ECO:0007669"/>
    <property type="project" value="TreeGrafter"/>
</dbReference>
<comment type="subcellular location">
    <subcellularLocation>
        <location evidence="1">Membrane</location>
        <topology evidence="1">Single-pass type I membrane protein</topology>
    </subcellularLocation>
</comment>
<protein>
    <submittedName>
        <fullName evidence="12">Major histocompatibility complex class I-related protein</fullName>
    </submittedName>
</protein>
<comment type="caution">
    <text evidence="12">The sequence shown here is derived from an EMBL/GenBank/DDBJ whole genome shotgun (WGS) entry which is preliminary data.</text>
</comment>
<evidence type="ECO:0000256" key="6">
    <source>
        <dbReference type="ARBA" id="ARBA00022989"/>
    </source>
</evidence>
<keyword evidence="9" id="KW-0325">Glycoprotein</keyword>
<dbReference type="InterPro" id="IPR037055">
    <property type="entry name" value="MHC_I-like_Ag-recog_sf"/>
</dbReference>
<evidence type="ECO:0000256" key="1">
    <source>
        <dbReference type="ARBA" id="ARBA00004479"/>
    </source>
</evidence>
<dbReference type="PANTHER" id="PTHR16675:SF242">
    <property type="entry name" value="MAJOR HISTOCOMPATIBILITY COMPLEX CLASS I-RELATED GENE PROTEIN"/>
    <property type="match status" value="1"/>
</dbReference>
<evidence type="ECO:0000256" key="5">
    <source>
        <dbReference type="ARBA" id="ARBA00022859"/>
    </source>
</evidence>
<dbReference type="InterPro" id="IPR011162">
    <property type="entry name" value="MHC_I/II-like_Ag-recog"/>
</dbReference>
<evidence type="ECO:0000256" key="10">
    <source>
        <dbReference type="RuleBase" id="RU004439"/>
    </source>
</evidence>
<dbReference type="GO" id="GO:0009897">
    <property type="term" value="C:external side of plasma membrane"/>
    <property type="evidence" value="ECO:0007669"/>
    <property type="project" value="TreeGrafter"/>
</dbReference>
<feature type="non-terminal residue" evidence="12">
    <location>
        <position position="1"/>
    </location>
</feature>
<dbReference type="Proteomes" id="UP000018936">
    <property type="component" value="Unassembled WGS sequence"/>
</dbReference>
<dbReference type="Pfam" id="PF00129">
    <property type="entry name" value="MHC_I"/>
    <property type="match status" value="1"/>
</dbReference>
<evidence type="ECO:0000259" key="11">
    <source>
        <dbReference type="Pfam" id="PF00129"/>
    </source>
</evidence>
<dbReference type="InterPro" id="IPR011161">
    <property type="entry name" value="MHC_I-like_Ag-recog"/>
</dbReference>
<dbReference type="OrthoDB" id="8936120at2759"/>
<dbReference type="GO" id="GO:0005615">
    <property type="term" value="C:extracellular space"/>
    <property type="evidence" value="ECO:0007669"/>
    <property type="project" value="TreeGrafter"/>
</dbReference>
<comment type="similarity">
    <text evidence="10">Belongs to the MHC class I family.</text>
</comment>
<dbReference type="InterPro" id="IPR001039">
    <property type="entry name" value="MHC_I_a_a1/a2"/>
</dbReference>
<evidence type="ECO:0000256" key="3">
    <source>
        <dbReference type="ARBA" id="ARBA00022692"/>
    </source>
</evidence>
<dbReference type="InterPro" id="IPR050208">
    <property type="entry name" value="MHC_class-I_related"/>
</dbReference>
<evidence type="ECO:0000256" key="2">
    <source>
        <dbReference type="ARBA" id="ARBA00022451"/>
    </source>
</evidence>
<dbReference type="GO" id="GO:0042612">
    <property type="term" value="C:MHC class I protein complex"/>
    <property type="evidence" value="ECO:0007669"/>
    <property type="project" value="UniProtKB-KW"/>
</dbReference>
<keyword evidence="13" id="KW-1185">Reference proteome</keyword>
<dbReference type="PRINTS" id="PR01638">
    <property type="entry name" value="MHCCLASSI"/>
</dbReference>
<keyword evidence="4" id="KW-0732">Signal</keyword>
<keyword evidence="8" id="KW-1015">Disulfide bond</keyword>
<dbReference type="AlphaFoldDB" id="V8N4D9"/>
<keyword evidence="6" id="KW-1133">Transmembrane helix</keyword>
<keyword evidence="2" id="KW-0490">MHC I</keyword>
<dbReference type="PANTHER" id="PTHR16675">
    <property type="entry name" value="MHC CLASS I-RELATED"/>
    <property type="match status" value="1"/>
</dbReference>
<dbReference type="SUPFAM" id="SSF54452">
    <property type="entry name" value="MHC antigen-recognition domain"/>
    <property type="match status" value="1"/>
</dbReference>